<evidence type="ECO:0000256" key="6">
    <source>
        <dbReference type="PIRSR" id="PIRSR609118-1"/>
    </source>
</evidence>
<dbReference type="SUPFAM" id="SSF47874">
    <property type="entry name" value="Annexin"/>
    <property type="match status" value="1"/>
</dbReference>
<dbReference type="OrthoDB" id="37886at2759"/>
<evidence type="ECO:0000256" key="3">
    <source>
        <dbReference type="ARBA" id="ARBA00022837"/>
    </source>
</evidence>
<dbReference type="InterPro" id="IPR009118">
    <property type="entry name" value="AnnexinD_plant"/>
</dbReference>
<keyword evidence="8" id="KW-1185">Reference proteome</keyword>
<evidence type="ECO:0000313" key="7">
    <source>
        <dbReference type="EMBL" id="MBA0808786.1"/>
    </source>
</evidence>
<comment type="caution">
    <text evidence="7">The sequence shown here is derived from an EMBL/GenBank/DDBJ whole genome shotgun (WGS) entry which is preliminary data.</text>
</comment>
<dbReference type="PANTHER" id="PTHR10502">
    <property type="entry name" value="ANNEXIN"/>
    <property type="match status" value="1"/>
</dbReference>
<dbReference type="Pfam" id="PF00191">
    <property type="entry name" value="Annexin"/>
    <property type="match status" value="2"/>
</dbReference>
<dbReference type="InterPro" id="IPR037104">
    <property type="entry name" value="Annexin_sf"/>
</dbReference>
<dbReference type="GO" id="GO:0005737">
    <property type="term" value="C:cytoplasm"/>
    <property type="evidence" value="ECO:0007669"/>
    <property type="project" value="TreeGrafter"/>
</dbReference>
<dbReference type="GO" id="GO:0009408">
    <property type="term" value="P:response to heat"/>
    <property type="evidence" value="ECO:0007669"/>
    <property type="project" value="TreeGrafter"/>
</dbReference>
<dbReference type="Gene3D" id="1.10.220.10">
    <property type="entry name" value="Annexin"/>
    <property type="match status" value="2"/>
</dbReference>
<dbReference type="GO" id="GO:0005886">
    <property type="term" value="C:plasma membrane"/>
    <property type="evidence" value="ECO:0007669"/>
    <property type="project" value="TreeGrafter"/>
</dbReference>
<name>A0A7J9HG28_9ROSI</name>
<dbReference type="SMART" id="SM00335">
    <property type="entry name" value="ANX"/>
    <property type="match status" value="2"/>
</dbReference>
<accession>A0A7J9HG28</accession>
<sequence>IGVDEKSLISILTNSNEEHKRSLRKGSSKLFIEDENGFERWDQSSIKILKHQFNRFRDAVVLSLLHPWERDARLIEKAIRKGPKHYNVIVEIACTRSSDQLLGARKAYHSLFHHSIEEHLTHIKGRERKLLVALVSAYRYEGTGVNEDVAKSEAQILYEAINNGDKNKLLDHEDAIMILATRSKQHLQALYRHYNQSYDKTLAQDLEGEGILKDTVECLCTPQTYFTRVLEAAVKEDADEESKKALTRVIVTQKEQLVKEGFVPNKIQDILLGLYKDVMLASIAKSVAKNLSPTTPFYELSSIWRRSQKTYAQRCRFVSFLGICGVFRKAPLKVRTLAAFLRKRRKKHMPNDAVLWAFGDFAAFLGKRR</sequence>
<dbReference type="FunFam" id="1.10.220.10:FF:000006">
    <property type="entry name" value="Annexin"/>
    <property type="match status" value="1"/>
</dbReference>
<dbReference type="EMBL" id="JABFAD010000009">
    <property type="protein sequence ID" value="MBA0808786.1"/>
    <property type="molecule type" value="Genomic_DNA"/>
</dbReference>
<dbReference type="InterPro" id="IPR018502">
    <property type="entry name" value="Annexin_repeat"/>
</dbReference>
<dbReference type="PANTHER" id="PTHR10502:SF209">
    <property type="entry name" value="ANNEXIN D4-LIKE"/>
    <property type="match status" value="1"/>
</dbReference>
<protein>
    <recommendedName>
        <fullName evidence="9">Annexin</fullName>
    </recommendedName>
</protein>
<evidence type="ECO:0000256" key="1">
    <source>
        <dbReference type="ARBA" id="ARBA00022723"/>
    </source>
</evidence>
<dbReference type="GO" id="GO:0001786">
    <property type="term" value="F:phosphatidylserine binding"/>
    <property type="evidence" value="ECO:0007669"/>
    <property type="project" value="TreeGrafter"/>
</dbReference>
<feature type="binding site" evidence="6">
    <location>
        <position position="2"/>
    </location>
    <ligand>
        <name>Ca(2+)</name>
        <dbReference type="ChEBI" id="CHEBI:29108"/>
        <label>1</label>
    </ligand>
</feature>
<keyword evidence="3 6" id="KW-0106">Calcium</keyword>
<evidence type="ECO:0000256" key="5">
    <source>
        <dbReference type="ARBA" id="ARBA00023302"/>
    </source>
</evidence>
<keyword evidence="2" id="KW-0677">Repeat</keyword>
<keyword evidence="5" id="KW-0111">Calcium/phospholipid-binding</keyword>
<dbReference type="GO" id="GO:0009409">
    <property type="term" value="P:response to cold"/>
    <property type="evidence" value="ECO:0007669"/>
    <property type="project" value="TreeGrafter"/>
</dbReference>
<dbReference type="GO" id="GO:0005509">
    <property type="term" value="F:calcium ion binding"/>
    <property type="evidence" value="ECO:0007669"/>
    <property type="project" value="InterPro"/>
</dbReference>
<reference evidence="7 8" key="1">
    <citation type="journal article" date="2019" name="Genome Biol. Evol.">
        <title>Insights into the evolution of the New World diploid cottons (Gossypium, subgenus Houzingenia) based on genome sequencing.</title>
        <authorList>
            <person name="Grover C.E."/>
            <person name="Arick M.A. 2nd"/>
            <person name="Thrash A."/>
            <person name="Conover J.L."/>
            <person name="Sanders W.S."/>
            <person name="Peterson D.G."/>
            <person name="Frelichowski J.E."/>
            <person name="Scheffler J.A."/>
            <person name="Scheffler B.E."/>
            <person name="Wendel J.F."/>
        </authorList>
    </citation>
    <scope>NUCLEOTIDE SEQUENCE [LARGE SCALE GENOMIC DNA]</scope>
    <source>
        <strain evidence="7">0</strain>
        <tissue evidence="7">Leaf</tissue>
    </source>
</reference>
<keyword evidence="4" id="KW-0041">Annexin</keyword>
<organism evidence="7 8">
    <name type="scientific">Gossypium harknessii</name>
    <dbReference type="NCBI Taxonomy" id="34285"/>
    <lineage>
        <taxon>Eukaryota</taxon>
        <taxon>Viridiplantae</taxon>
        <taxon>Streptophyta</taxon>
        <taxon>Embryophyta</taxon>
        <taxon>Tracheophyta</taxon>
        <taxon>Spermatophyta</taxon>
        <taxon>Magnoliopsida</taxon>
        <taxon>eudicotyledons</taxon>
        <taxon>Gunneridae</taxon>
        <taxon>Pentapetalae</taxon>
        <taxon>rosids</taxon>
        <taxon>malvids</taxon>
        <taxon>Malvales</taxon>
        <taxon>Malvaceae</taxon>
        <taxon>Malvoideae</taxon>
        <taxon>Gossypium</taxon>
    </lineage>
</organism>
<feature type="non-terminal residue" evidence="7">
    <location>
        <position position="1"/>
    </location>
</feature>
<keyword evidence="1 6" id="KW-0479">Metal-binding</keyword>
<dbReference type="PROSITE" id="PS51897">
    <property type="entry name" value="ANNEXIN_2"/>
    <property type="match status" value="2"/>
</dbReference>
<dbReference type="GO" id="GO:0005544">
    <property type="term" value="F:calcium-dependent phospholipid binding"/>
    <property type="evidence" value="ECO:0007669"/>
    <property type="project" value="UniProtKB-KW"/>
</dbReference>
<evidence type="ECO:0008006" key="9">
    <source>
        <dbReference type="Google" id="ProtNLM"/>
    </source>
</evidence>
<evidence type="ECO:0000256" key="2">
    <source>
        <dbReference type="ARBA" id="ARBA00022737"/>
    </source>
</evidence>
<evidence type="ECO:0000256" key="4">
    <source>
        <dbReference type="ARBA" id="ARBA00023216"/>
    </source>
</evidence>
<dbReference type="PRINTS" id="PR01814">
    <property type="entry name" value="ANNEXINPLANT"/>
</dbReference>
<dbReference type="GO" id="GO:0009651">
    <property type="term" value="P:response to salt stress"/>
    <property type="evidence" value="ECO:0007669"/>
    <property type="project" value="TreeGrafter"/>
</dbReference>
<evidence type="ECO:0000313" key="8">
    <source>
        <dbReference type="Proteomes" id="UP000593560"/>
    </source>
</evidence>
<proteinExistence type="predicted"/>
<dbReference type="GO" id="GO:0009414">
    <property type="term" value="P:response to water deprivation"/>
    <property type="evidence" value="ECO:0007669"/>
    <property type="project" value="TreeGrafter"/>
</dbReference>
<gene>
    <name evidence="7" type="ORF">Gohar_024497</name>
</gene>
<dbReference type="AlphaFoldDB" id="A0A7J9HG28"/>
<dbReference type="Proteomes" id="UP000593560">
    <property type="component" value="Unassembled WGS sequence"/>
</dbReference>